<dbReference type="AlphaFoldDB" id="G5HG38"/>
<name>G5HG38_9FIRM</name>
<dbReference type="SUPFAM" id="SSF53756">
    <property type="entry name" value="UDP-Glycosyltransferase/glycogen phosphorylase"/>
    <property type="match status" value="1"/>
</dbReference>
<protein>
    <recommendedName>
        <fullName evidence="3">Glycosyl transferase family 1 domain-containing protein</fullName>
    </recommendedName>
</protein>
<reference evidence="1 2" key="1">
    <citation type="submission" date="2011-08" db="EMBL/GenBank/DDBJ databases">
        <title>The Genome Sequence of Clostridium citroniae WAL-17108.</title>
        <authorList>
            <consortium name="The Broad Institute Genome Sequencing Platform"/>
            <person name="Earl A."/>
            <person name="Ward D."/>
            <person name="Feldgarden M."/>
            <person name="Gevers D."/>
            <person name="Finegold S.M."/>
            <person name="Summanen P.H."/>
            <person name="Molitoris D.R."/>
            <person name="Vaisanen M.L."/>
            <person name="Daigneault M."/>
            <person name="Allen-Vercoe E."/>
            <person name="Young S.K."/>
            <person name="Zeng Q."/>
            <person name="Gargeya S."/>
            <person name="Fitzgerald M."/>
            <person name="Haas B."/>
            <person name="Abouelleil A."/>
            <person name="Alvarado L."/>
            <person name="Arachchi H.M."/>
            <person name="Berlin A."/>
            <person name="Brown A."/>
            <person name="Chapman S.B."/>
            <person name="Chen Z."/>
            <person name="Dunbar C."/>
            <person name="Freedman E."/>
            <person name="Gearin G."/>
            <person name="Gellesch M."/>
            <person name="Goldberg J."/>
            <person name="Griggs A."/>
            <person name="Gujja S."/>
            <person name="Heiman D."/>
            <person name="Howarth C."/>
            <person name="Larson L."/>
            <person name="Lui A."/>
            <person name="MacDonald P.J.P."/>
            <person name="Montmayeur A."/>
            <person name="Murphy C."/>
            <person name="Neiman D."/>
            <person name="Pearson M."/>
            <person name="Priest M."/>
            <person name="Roberts A."/>
            <person name="Saif S."/>
            <person name="Shea T."/>
            <person name="Shenoy N."/>
            <person name="Sisk P."/>
            <person name="Stolte C."/>
            <person name="Sykes S."/>
            <person name="Wortman J."/>
            <person name="Nusbaum C."/>
            <person name="Birren B."/>
        </authorList>
    </citation>
    <scope>NUCLEOTIDE SEQUENCE [LARGE SCALE GENOMIC DNA]</scope>
    <source>
        <strain evidence="1 2">WAL-17108</strain>
    </source>
</reference>
<comment type="caution">
    <text evidence="1">The sequence shown here is derived from an EMBL/GenBank/DDBJ whole genome shotgun (WGS) entry which is preliminary data.</text>
</comment>
<organism evidence="1 2">
    <name type="scientific">[Clostridium] citroniae WAL-17108</name>
    <dbReference type="NCBI Taxonomy" id="742733"/>
    <lineage>
        <taxon>Bacteria</taxon>
        <taxon>Bacillati</taxon>
        <taxon>Bacillota</taxon>
        <taxon>Clostridia</taxon>
        <taxon>Lachnospirales</taxon>
        <taxon>Lachnospiraceae</taxon>
        <taxon>Enterocloster</taxon>
    </lineage>
</organism>
<dbReference type="EMBL" id="ADLJ01000012">
    <property type="protein sequence ID" value="EHE99682.1"/>
    <property type="molecule type" value="Genomic_DNA"/>
</dbReference>
<dbReference type="PATRIC" id="fig|742733.3.peg.1605"/>
<gene>
    <name evidence="1" type="ORF">HMPREF9469_01550</name>
</gene>
<dbReference type="Proteomes" id="UP000003763">
    <property type="component" value="Unassembled WGS sequence"/>
</dbReference>
<evidence type="ECO:0000313" key="1">
    <source>
        <dbReference type="EMBL" id="EHE99682.1"/>
    </source>
</evidence>
<dbReference type="HOGENOM" id="CLU_833999_0_0_9"/>
<evidence type="ECO:0008006" key="3">
    <source>
        <dbReference type="Google" id="ProtNLM"/>
    </source>
</evidence>
<dbReference type="RefSeq" id="WP_007860720.1">
    <property type="nucleotide sequence ID" value="NZ_JH376420.1"/>
</dbReference>
<accession>G5HG38</accession>
<dbReference type="Gene3D" id="3.40.50.2000">
    <property type="entry name" value="Glycogen Phosphorylase B"/>
    <property type="match status" value="1"/>
</dbReference>
<dbReference type="eggNOG" id="ENOG5033VCK">
    <property type="taxonomic scope" value="Bacteria"/>
</dbReference>
<evidence type="ECO:0000313" key="2">
    <source>
        <dbReference type="Proteomes" id="UP000003763"/>
    </source>
</evidence>
<proteinExistence type="predicted"/>
<sequence length="337" mass="39260">MKKVLVLDRLDYKNKEDEFLKIVHAKSDDDFSFVYTTYEDELIRKVRNIRIVGSLLQHFLYWMKSFNYTISILKSDADEIYCLNPIVSIFLGVFNKKRKIVMGGFLFEKKKNKVYYWLRKVFTKLSLKGISSVAVYGSHEVNYYESIFQCNKFVYVPYGIDYDNDSVYGGNLPEKFFFSGGGSNRDYKTLTEAYNKMKRNRYPLVIATQSWRLSDCEVSEISVLADVVVENFGDVLKHSSLLVLSLKQTDISVGHMVMFQAMSLGVPLLVNDIPAIRDYVDDQMVTFYQSGNIDDLRVKLETFAENKSEYMLKSNVAKRKYHKELCLEAFIKRFLNL</sequence>